<evidence type="ECO:0000256" key="1">
    <source>
        <dbReference type="SAM" id="SignalP"/>
    </source>
</evidence>
<accession>A0A1H7TWL5</accession>
<dbReference type="InterPro" id="IPR026341">
    <property type="entry name" value="T9SS_type_B"/>
</dbReference>
<organism evidence="2 3">
    <name type="scientific">Parapedobacter koreensis</name>
    <dbReference type="NCBI Taxonomy" id="332977"/>
    <lineage>
        <taxon>Bacteria</taxon>
        <taxon>Pseudomonadati</taxon>
        <taxon>Bacteroidota</taxon>
        <taxon>Sphingobacteriia</taxon>
        <taxon>Sphingobacteriales</taxon>
        <taxon>Sphingobacteriaceae</taxon>
        <taxon>Parapedobacter</taxon>
    </lineage>
</organism>
<feature type="chain" id="PRO_5011468495" evidence="1">
    <location>
        <begin position="23"/>
        <end position="1090"/>
    </location>
</feature>
<dbReference type="Pfam" id="PF13585">
    <property type="entry name" value="CHU_C"/>
    <property type="match status" value="1"/>
</dbReference>
<dbReference type="STRING" id="332977.SAMN05421740_112119"/>
<dbReference type="NCBIfam" id="TIGR04131">
    <property type="entry name" value="Bac_Flav_CTERM"/>
    <property type="match status" value="1"/>
</dbReference>
<dbReference type="AlphaFoldDB" id="A0A1H7TWL5"/>
<dbReference type="Gene3D" id="2.60.40.10">
    <property type="entry name" value="Immunoglobulins"/>
    <property type="match status" value="1"/>
</dbReference>
<name>A0A1H7TWL5_9SPHI</name>
<reference evidence="3" key="1">
    <citation type="submission" date="2016-10" db="EMBL/GenBank/DDBJ databases">
        <authorList>
            <person name="Varghese N."/>
            <person name="Submissions S."/>
        </authorList>
    </citation>
    <scope>NUCLEOTIDE SEQUENCE [LARGE SCALE GENOMIC DNA]</scope>
    <source>
        <strain evidence="3">Jip14</strain>
    </source>
</reference>
<keyword evidence="1" id="KW-0732">Signal</keyword>
<evidence type="ECO:0000313" key="3">
    <source>
        <dbReference type="Proteomes" id="UP000198916"/>
    </source>
</evidence>
<dbReference type="Proteomes" id="UP000198916">
    <property type="component" value="Unassembled WGS sequence"/>
</dbReference>
<keyword evidence="3" id="KW-1185">Reference proteome</keyword>
<protein>
    <submittedName>
        <fullName evidence="2">Gliding motility-associated C-terminal domain-containing protein</fullName>
    </submittedName>
</protein>
<proteinExistence type="predicted"/>
<sequence length="1090" mass="118203">MNHLSRISTVALLLLLSLGLHAEVFVVTSNADSGPGTLREALQKATDNGGSETDEIHFNLPGSGASAKTIRLRTRLPNITGNLIIDGSTQPGETLSINGAKVILVANMPDMEEETGYAYDKVALSLSGNFQLFELYGMIIKAFSTRSPEGYFDSGSAIHVNAQLQTLRLGARGKGNVLYNNARTILVGPEYGSHASIHTAQLKNNHIGVDEQGHFIDQHLQSTVDLIYTSNLTVGGSEDEGNIILATFLHSPTGDIDDVMSSDCAVTISNNRFGMDANGDNPYDFLYKLNTYFATGATRHPTGARATITMVNNEWGCSVGINGYNNATVTIQRNTFGATKDRTKMVPIYLHAIMVSYVSGRTLIGGESTVDGNLFTNILHHDYSGYKAVVYAQEAHNVELSHNSMYCNTVVPFIVENPLSEWQLIQDVDLTLDDVTESYASGTATKPGSRIELFYTDKDCESCQPKTYFATATANAQGKWRYDGLIDPDKNVIAAATYGRQSSEFTHPQIFLWIGKLEVEHLACDTELGSIKGAFVKHANKFQWLDEKGEVVGNTLDIEGLDAGTYYLTVNQFGCKVIDSVIIENTIPWIDVESAQYIHPNCDRGGEITWFNSNHVSELYWTDESGNPATDQAYFPKDLLPGRYWAHVKNYYGCEKTFGPFELIDQGGTPIVIDDTQLVVQAASCGSPSSGSITGLQITGATEFAWRNESGELIDTAQELHHVPAGGYRLYLSNGPCASETIYYYVDEEPPTDYPAYAVQIAAAYCGQPNGTIRIDLGSGVRPASLRWLNGNGREIGTTAQLDGLAPDIYTLLLTDAQGCEVQYGTYTVDNTPDLTLIATSVTVVNDACGHGTGSISGLQPMAGRAPYRYAWADERGTAVGQLAEATGLTAGRYRLTVTDANGCQVESAMYSILNDDGQLAPPTAPEVLALCSPGKVSISYTGSPDYHYRLYPALQGGVMIEENTGITPFEVYPTQTTTYYLAAADGSCESPRVPIRVEISNAGIQAPNTFSPNGDGHNDTWHIAGLASYPHATVHIFNRNGQLLYTQRTGAPDFDGRYRGSDLPVGAYFYIIDLGMGCDPLKGSINLLR</sequence>
<dbReference type="OrthoDB" id="635358at2"/>
<dbReference type="InterPro" id="IPR013783">
    <property type="entry name" value="Ig-like_fold"/>
</dbReference>
<dbReference type="RefSeq" id="WP_090608957.1">
    <property type="nucleotide sequence ID" value="NZ_FNZR01000012.1"/>
</dbReference>
<evidence type="ECO:0000313" key="2">
    <source>
        <dbReference type="EMBL" id="SEL88858.1"/>
    </source>
</evidence>
<dbReference type="EMBL" id="FNZR01000012">
    <property type="protein sequence ID" value="SEL88858.1"/>
    <property type="molecule type" value="Genomic_DNA"/>
</dbReference>
<feature type="signal peptide" evidence="1">
    <location>
        <begin position="1"/>
        <end position="22"/>
    </location>
</feature>
<gene>
    <name evidence="2" type="ORF">SAMN05421740_112119</name>
</gene>